<name>A0A848LJ87_9BACT</name>
<feature type="transmembrane region" description="Helical" evidence="1">
    <location>
        <begin position="65"/>
        <end position="94"/>
    </location>
</feature>
<dbReference type="GO" id="GO:0016740">
    <property type="term" value="F:transferase activity"/>
    <property type="evidence" value="ECO:0007669"/>
    <property type="project" value="UniProtKB-KW"/>
</dbReference>
<reference evidence="2 3" key="1">
    <citation type="submission" date="2020-04" db="EMBL/GenBank/DDBJ databases">
        <title>Draft genome of Pyxidicoccus fallax type strain.</title>
        <authorList>
            <person name="Whitworth D.E."/>
        </authorList>
    </citation>
    <scope>NUCLEOTIDE SEQUENCE [LARGE SCALE GENOMIC DNA]</scope>
    <source>
        <strain evidence="2 3">DSM 14698</strain>
    </source>
</reference>
<keyword evidence="1" id="KW-0472">Membrane</keyword>
<sequence length="347" mass="38363">MALHEGKAWVPFPPFPSALLLPVVAVTGPERAPVRGVAVLLSLLAGVSLWRLFTRLELRPRERAWMTCAFLLGTGFWACVLWSSGVWFFAHVVASTFLILAVTEALGRGRAVLVGLWVGLAFLSRQLIVYSLVFLLAVLWRRAEEAGRRRQLFQVVGLLGAFGLCALVYLAYNAARFEGPFDTGYAYIPLGDYLQARVEKYGLFHLAYLPFNFISMFLEGPHFIFSAPRQLQPIAVDGIGTSLTIASPFVFVALAARGSGTSVPVRAAWASVLLALGHMLLYYNNGFVQLNSHRFCLDFLPVLMVLVALGTKRISGERWKPLVGWAVGLNLFVLAVFPHLSRALRRL</sequence>
<feature type="transmembrane region" description="Helical" evidence="1">
    <location>
        <begin position="323"/>
        <end position="341"/>
    </location>
</feature>
<evidence type="ECO:0000256" key="1">
    <source>
        <dbReference type="SAM" id="Phobius"/>
    </source>
</evidence>
<dbReference type="EMBL" id="JABBJJ010000108">
    <property type="protein sequence ID" value="NMO17736.1"/>
    <property type="molecule type" value="Genomic_DNA"/>
</dbReference>
<feature type="transmembrane region" description="Helical" evidence="1">
    <location>
        <begin position="207"/>
        <end position="227"/>
    </location>
</feature>
<protein>
    <submittedName>
        <fullName evidence="2">Glycosyl transferase family 39</fullName>
    </submittedName>
</protein>
<gene>
    <name evidence="2" type="ORF">HG543_23175</name>
</gene>
<feature type="transmembrane region" description="Helical" evidence="1">
    <location>
        <begin position="114"/>
        <end position="140"/>
    </location>
</feature>
<keyword evidence="3" id="KW-1185">Reference proteome</keyword>
<feature type="transmembrane region" description="Helical" evidence="1">
    <location>
        <begin position="295"/>
        <end position="311"/>
    </location>
</feature>
<feature type="transmembrane region" description="Helical" evidence="1">
    <location>
        <begin position="267"/>
        <end position="283"/>
    </location>
</feature>
<keyword evidence="2" id="KW-0808">Transferase</keyword>
<keyword evidence="1" id="KW-1133">Transmembrane helix</keyword>
<dbReference type="Proteomes" id="UP000518300">
    <property type="component" value="Unassembled WGS sequence"/>
</dbReference>
<feature type="transmembrane region" description="Helical" evidence="1">
    <location>
        <begin position="152"/>
        <end position="172"/>
    </location>
</feature>
<feature type="transmembrane region" description="Helical" evidence="1">
    <location>
        <begin position="234"/>
        <end position="255"/>
    </location>
</feature>
<organism evidence="2 3">
    <name type="scientific">Pyxidicoccus fallax</name>
    <dbReference type="NCBI Taxonomy" id="394095"/>
    <lineage>
        <taxon>Bacteria</taxon>
        <taxon>Pseudomonadati</taxon>
        <taxon>Myxococcota</taxon>
        <taxon>Myxococcia</taxon>
        <taxon>Myxococcales</taxon>
        <taxon>Cystobacterineae</taxon>
        <taxon>Myxococcaceae</taxon>
        <taxon>Pyxidicoccus</taxon>
    </lineage>
</organism>
<proteinExistence type="predicted"/>
<comment type="caution">
    <text evidence="2">The sequence shown here is derived from an EMBL/GenBank/DDBJ whole genome shotgun (WGS) entry which is preliminary data.</text>
</comment>
<accession>A0A848LJ87</accession>
<dbReference type="AlphaFoldDB" id="A0A848LJ87"/>
<evidence type="ECO:0000313" key="2">
    <source>
        <dbReference type="EMBL" id="NMO17736.1"/>
    </source>
</evidence>
<keyword evidence="1" id="KW-0812">Transmembrane</keyword>
<feature type="transmembrane region" description="Helical" evidence="1">
    <location>
        <begin position="32"/>
        <end position="53"/>
    </location>
</feature>
<evidence type="ECO:0000313" key="3">
    <source>
        <dbReference type="Proteomes" id="UP000518300"/>
    </source>
</evidence>